<reference evidence="4 5" key="1">
    <citation type="journal article" date="2016" name="Nat. Commun.">
        <title>Thousands of microbial genomes shed light on interconnected biogeochemical processes in an aquifer system.</title>
        <authorList>
            <person name="Anantharaman K."/>
            <person name="Brown C.T."/>
            <person name="Hug L.A."/>
            <person name="Sharon I."/>
            <person name="Castelle C.J."/>
            <person name="Probst A.J."/>
            <person name="Thomas B.C."/>
            <person name="Singh A."/>
            <person name="Wilkins M.J."/>
            <person name="Karaoz U."/>
            <person name="Brodie E.L."/>
            <person name="Williams K.H."/>
            <person name="Hubbard S.S."/>
            <person name="Banfield J.F."/>
        </authorList>
    </citation>
    <scope>NUCLEOTIDE SEQUENCE [LARGE SCALE GENOMIC DNA]</scope>
</reference>
<dbReference type="Gene3D" id="2.60.40.1930">
    <property type="match status" value="1"/>
</dbReference>
<accession>A0A1G1WBW1</accession>
<keyword evidence="2" id="KW-1133">Transmembrane helix</keyword>
<evidence type="ECO:0000256" key="2">
    <source>
        <dbReference type="SAM" id="Phobius"/>
    </source>
</evidence>
<protein>
    <recommendedName>
        <fullName evidence="3">Alpha-2-macroglobulin bait region domain-containing protein</fullName>
    </recommendedName>
</protein>
<dbReference type="InterPro" id="IPR011625">
    <property type="entry name" value="A2M_N_BRD"/>
</dbReference>
<dbReference type="InterPro" id="IPR032812">
    <property type="entry name" value="SbsA_Ig"/>
</dbReference>
<dbReference type="Pfam" id="PF07703">
    <property type="entry name" value="A2M_BRD"/>
    <property type="match status" value="1"/>
</dbReference>
<dbReference type="STRING" id="1802595.A2134_00635"/>
<dbReference type="Gene3D" id="2.60.40.3710">
    <property type="match status" value="1"/>
</dbReference>
<dbReference type="EMBL" id="MHCR01000022">
    <property type="protein sequence ID" value="OGY25186.1"/>
    <property type="molecule type" value="Genomic_DNA"/>
</dbReference>
<feature type="transmembrane region" description="Helical" evidence="2">
    <location>
        <begin position="41"/>
        <end position="63"/>
    </location>
</feature>
<dbReference type="AlphaFoldDB" id="A0A1G1WBW1"/>
<proteinExistence type="predicted"/>
<dbReference type="InterPro" id="IPR051802">
    <property type="entry name" value="YfhM-like"/>
</dbReference>
<sequence>MLKGPSTDLKSSPPSSVDSAKVNVFKKMIQKVKSWQQQHPLRFLIICFFLLLLLIFISSLLAFTGKKENQTATPQIESSGEVKALIIVETDPPSGATDVPVDKEIVFTFNEEVTIHDFEHNLFIDPAIKGEFKKGQSNQIIFVPEQSLPVGANITITISSQLRSKEGNQLFTDYTLTFSTDLTGNQVKFIEEGLSNRFMSFQTGKEAKISIESGSSVKGAVNVNIFEASLDQFLKSLIYKTKRVSSNDYAYTGDQFINSSVETYKMKKLDSKEGLKGKDSFNLDLKTGLYYLEAVNSKKERIGEVWVAFNTKGLIFRQDDQKIIVAPQNLSTSSEEVDVEISLYNLADKVTLLSKEMIETKVELSFEFPKRLDLLVGKADSEIIIVPVSVPQSQADLRVYYDLSKKNQLFLYTDRPIYKKGDKVYYRGLVRKDNDALYQLPPKGLTVRVLATRYLNDKTTVILDQKVPVLSGGVFYGEFKLNDNFGTEGQSITAEVVGDRKEDYSRAYAYFDIRNYKKPNFDVQVKTDKGEYNLKDKIQATITGSFNDGKPMAGQEVQYGYTTSTYYETDKAVFNKNFNINNWGGMCGGGFFGDFYIDSIDDSSPKVKLDAQGKATVTIDTGGLQDRTSQYLVVVSFKKDSNGNKVFGASKTIVHQGDVNIFIRSRRTSFLEGEDMFASFYAETRGGIKLGNKDFNYEIIYNKYEQENAKTTEQTLISLPVKTNEEGIGVIKETLDFGKVGSYILRVSGVDSKGNTVEDRRYFYVNERTENDYWTRFESIYLNVVSEKNSYKVGETAELKIESPSNVKAFVTYERGRIYSSSWLDLKQGGNILPVDITEGLSPSFTIVFSFFKDGRYYSEGLSLNVPAMHKLLNVKIKADKAKYKPGEKAKLTLTTTNFEGKAVSTRLSLSVVDKAIYTLRRDATQAIHSEFYYYRDRSTNASSSFTRIGDYGGGGGGGGGGGTLADKLVDTLYWNPNIQTNNEGSATITVPLNTYETTWRALIYASTNSTDVGQQELDFTVSD</sequence>
<dbReference type="PANTHER" id="PTHR40094:SF1">
    <property type="entry name" value="UBIQUITIN DOMAIN-CONTAINING PROTEIN"/>
    <property type="match status" value="1"/>
</dbReference>
<evidence type="ECO:0000313" key="4">
    <source>
        <dbReference type="EMBL" id="OGY25186.1"/>
    </source>
</evidence>
<evidence type="ECO:0000313" key="5">
    <source>
        <dbReference type="Proteomes" id="UP000178162"/>
    </source>
</evidence>
<keyword evidence="2" id="KW-0472">Membrane</keyword>
<dbReference type="PANTHER" id="PTHR40094">
    <property type="entry name" value="ALPHA-2-MACROGLOBULIN HOMOLOG"/>
    <property type="match status" value="1"/>
</dbReference>
<dbReference type="Pfam" id="PF13205">
    <property type="entry name" value="Big_5"/>
    <property type="match status" value="1"/>
</dbReference>
<evidence type="ECO:0000259" key="3">
    <source>
        <dbReference type="SMART" id="SM01359"/>
    </source>
</evidence>
<dbReference type="Proteomes" id="UP000178162">
    <property type="component" value="Unassembled WGS sequence"/>
</dbReference>
<keyword evidence="2" id="KW-0812">Transmembrane</keyword>
<dbReference type="GO" id="GO:0004866">
    <property type="term" value="F:endopeptidase inhibitor activity"/>
    <property type="evidence" value="ECO:0007669"/>
    <property type="project" value="TreeGrafter"/>
</dbReference>
<name>A0A1G1WBW1_9BACT</name>
<feature type="domain" description="Alpha-2-macroglobulin bait region" evidence="3">
    <location>
        <begin position="782"/>
        <end position="920"/>
    </location>
</feature>
<gene>
    <name evidence="4" type="ORF">A2134_00635</name>
</gene>
<dbReference type="SMART" id="SM01359">
    <property type="entry name" value="A2M_N_2"/>
    <property type="match status" value="1"/>
</dbReference>
<organism evidence="4 5">
    <name type="scientific">Candidatus Woykebacteria bacterium RBG_16_39_9b</name>
    <dbReference type="NCBI Taxonomy" id="1802595"/>
    <lineage>
        <taxon>Bacteria</taxon>
        <taxon>Candidatus Woykeibacteriota</taxon>
    </lineage>
</organism>
<keyword evidence="1" id="KW-0732">Signal</keyword>
<evidence type="ECO:0000256" key="1">
    <source>
        <dbReference type="ARBA" id="ARBA00022729"/>
    </source>
</evidence>
<comment type="caution">
    <text evidence="4">The sequence shown here is derived from an EMBL/GenBank/DDBJ whole genome shotgun (WGS) entry which is preliminary data.</text>
</comment>